<name>A0A9Q0MP17_9DIPT</name>
<dbReference type="GO" id="GO:0016020">
    <property type="term" value="C:membrane"/>
    <property type="evidence" value="ECO:0007669"/>
    <property type="project" value="InterPro"/>
</dbReference>
<dbReference type="InterPro" id="IPR000436">
    <property type="entry name" value="Sushi_SCR_CCP_dom"/>
</dbReference>
<comment type="caution">
    <text evidence="5">The sequence shown here is derived from an EMBL/GenBank/DDBJ whole genome shotgun (WGS) entry which is preliminary data.</text>
</comment>
<evidence type="ECO:0000313" key="6">
    <source>
        <dbReference type="Proteomes" id="UP001151699"/>
    </source>
</evidence>
<dbReference type="SUPFAM" id="SSF57535">
    <property type="entry name" value="Complement control module/SCR domain"/>
    <property type="match status" value="1"/>
</dbReference>
<dbReference type="PROSITE" id="PS50923">
    <property type="entry name" value="SUSHI"/>
    <property type="match status" value="1"/>
</dbReference>
<keyword evidence="6" id="KW-1185">Reference proteome</keyword>
<dbReference type="Pfam" id="PF00084">
    <property type="entry name" value="Sushi"/>
    <property type="match status" value="1"/>
</dbReference>
<protein>
    <submittedName>
        <fullName evidence="5">Uncharacterized protein</fullName>
    </submittedName>
</protein>
<dbReference type="InterPro" id="IPR035976">
    <property type="entry name" value="Sushi/SCR/CCP_sf"/>
</dbReference>
<evidence type="ECO:0000256" key="1">
    <source>
        <dbReference type="ARBA" id="ARBA00023157"/>
    </source>
</evidence>
<keyword evidence="1" id="KW-1015">Disulfide bond</keyword>
<feature type="domain" description="MAM" evidence="3">
    <location>
        <begin position="105"/>
        <end position="153"/>
    </location>
</feature>
<organism evidence="5 6">
    <name type="scientific">Pseudolycoriella hygida</name>
    <dbReference type="NCBI Taxonomy" id="35572"/>
    <lineage>
        <taxon>Eukaryota</taxon>
        <taxon>Metazoa</taxon>
        <taxon>Ecdysozoa</taxon>
        <taxon>Arthropoda</taxon>
        <taxon>Hexapoda</taxon>
        <taxon>Insecta</taxon>
        <taxon>Pterygota</taxon>
        <taxon>Neoptera</taxon>
        <taxon>Endopterygota</taxon>
        <taxon>Diptera</taxon>
        <taxon>Nematocera</taxon>
        <taxon>Sciaroidea</taxon>
        <taxon>Sciaridae</taxon>
        <taxon>Pseudolycoriella</taxon>
    </lineage>
</organism>
<accession>A0A9Q0MP17</accession>
<dbReference type="Gene3D" id="2.10.70.10">
    <property type="entry name" value="Complement Module, domain 1"/>
    <property type="match status" value="1"/>
</dbReference>
<dbReference type="SUPFAM" id="SSF49899">
    <property type="entry name" value="Concanavalin A-like lectins/glucanases"/>
    <property type="match status" value="1"/>
</dbReference>
<evidence type="ECO:0000256" key="2">
    <source>
        <dbReference type="PROSITE-ProRule" id="PRU00302"/>
    </source>
</evidence>
<evidence type="ECO:0000313" key="5">
    <source>
        <dbReference type="EMBL" id="KAJ6635387.1"/>
    </source>
</evidence>
<dbReference type="Gene3D" id="2.60.120.200">
    <property type="match status" value="1"/>
</dbReference>
<comment type="caution">
    <text evidence="2">Lacks conserved residue(s) required for the propagation of feature annotation.</text>
</comment>
<reference evidence="5" key="1">
    <citation type="submission" date="2022-07" db="EMBL/GenBank/DDBJ databases">
        <authorList>
            <person name="Trinca V."/>
            <person name="Uliana J.V.C."/>
            <person name="Torres T.T."/>
            <person name="Ward R.J."/>
            <person name="Monesi N."/>
        </authorList>
    </citation>
    <scope>NUCLEOTIDE SEQUENCE</scope>
    <source>
        <strain evidence="5">HSMRA1968</strain>
        <tissue evidence="5">Whole embryos</tissue>
    </source>
</reference>
<gene>
    <name evidence="5" type="ORF">Bhyg_13972</name>
</gene>
<dbReference type="Proteomes" id="UP001151699">
    <property type="component" value="Chromosome C"/>
</dbReference>
<dbReference type="InterPro" id="IPR000998">
    <property type="entry name" value="MAM_dom"/>
</dbReference>
<dbReference type="PROSITE" id="PS50060">
    <property type="entry name" value="MAM_2"/>
    <property type="match status" value="1"/>
</dbReference>
<sequence>MNAYTVPLRSYTLNRYRPSSAIPRQCETPVLKNGSVRLRQRGRLIRYNCLPSFTLIGDKYSSCNQGQWDNHVPMCITGNNVTFCNGTNWDRSLGTCRETQASPVLICDFEVANICDWEADPTHDFEWVRKNGYTSVKQLQTGPAHDNTNELWI</sequence>
<dbReference type="InterPro" id="IPR013320">
    <property type="entry name" value="ConA-like_dom_sf"/>
</dbReference>
<dbReference type="CDD" id="cd00033">
    <property type="entry name" value="CCP"/>
    <property type="match status" value="1"/>
</dbReference>
<evidence type="ECO:0000259" key="4">
    <source>
        <dbReference type="PROSITE" id="PS50923"/>
    </source>
</evidence>
<evidence type="ECO:0000259" key="3">
    <source>
        <dbReference type="PROSITE" id="PS50060"/>
    </source>
</evidence>
<dbReference type="OrthoDB" id="6107927at2759"/>
<feature type="domain" description="Sushi" evidence="4">
    <location>
        <begin position="24"/>
        <end position="77"/>
    </location>
</feature>
<dbReference type="EMBL" id="WJQU01000004">
    <property type="protein sequence ID" value="KAJ6635387.1"/>
    <property type="molecule type" value="Genomic_DNA"/>
</dbReference>
<proteinExistence type="predicted"/>
<dbReference type="SMART" id="SM00032">
    <property type="entry name" value="CCP"/>
    <property type="match status" value="1"/>
</dbReference>
<keyword evidence="2" id="KW-0768">Sushi</keyword>
<dbReference type="AlphaFoldDB" id="A0A9Q0MP17"/>